<dbReference type="EMBL" id="ML979141">
    <property type="protein sequence ID" value="KAF1912180.1"/>
    <property type="molecule type" value="Genomic_DNA"/>
</dbReference>
<dbReference type="GO" id="GO:0071949">
    <property type="term" value="F:FAD binding"/>
    <property type="evidence" value="ECO:0007669"/>
    <property type="project" value="InterPro"/>
</dbReference>
<evidence type="ECO:0000256" key="3">
    <source>
        <dbReference type="ARBA" id="ARBA00023002"/>
    </source>
</evidence>
<dbReference type="Gene3D" id="3.50.50.60">
    <property type="entry name" value="FAD/NAD(P)-binding domain"/>
    <property type="match status" value="1"/>
</dbReference>
<sequence>MPKIDHIVIVGAGPSGLLLGVLLAKNLSIKVTIIDADTKINDNPRAAHYAPSAVFDFHRAGIIEDIRKVGLSPKGICWRLQDTTFLAGMGREPEDSKYSMVVLPLDQLGPLIIKHFQGYPNTEILWGHKLVDAEQEVSGATAVVETQDGQTKKITGDYLVGADGASSGVRTALFGKEYPGETLDKQIVATNVYLPFDERFDFWDSNFIVHPTDWYMAAKITNDGLWRVTYGDDVGLSREELVKRQPARYEKILPGNPKPSDYKIISMSPYKLQQRCAPSFRKGKVILVADAAHLCNPFGGLGLTGGFADVGSLYDCFMGIHQDELDDNILDKYSKIRTKIWREMIDPMSRENFHRLWDPTYEKKRDEFFKMCEKVSEDPVWGKSIAESIHQVRHDFTQYFKSNQNGTVTDETNGLGKDGEVQHSVPSRAAS</sequence>
<dbReference type="SUPFAM" id="SSF51905">
    <property type="entry name" value="FAD/NAD(P)-binding domain"/>
    <property type="match status" value="1"/>
</dbReference>
<name>A0A6A5QBF6_AMPQU</name>
<dbReference type="PANTHER" id="PTHR43876:SF18">
    <property type="entry name" value="PUTATIVE (AFU_ORTHOLOGUE AFUA_3G09540)-RELATED"/>
    <property type="match status" value="1"/>
</dbReference>
<accession>A0A6A5QBF6</accession>
<dbReference type="GO" id="GO:0005739">
    <property type="term" value="C:mitochondrion"/>
    <property type="evidence" value="ECO:0007669"/>
    <property type="project" value="TreeGrafter"/>
</dbReference>
<keyword evidence="1" id="KW-0285">Flavoprotein</keyword>
<dbReference type="AlphaFoldDB" id="A0A6A5QBF6"/>
<evidence type="ECO:0000313" key="6">
    <source>
        <dbReference type="EMBL" id="KAF1912180.1"/>
    </source>
</evidence>
<dbReference type="InterPro" id="IPR051205">
    <property type="entry name" value="UbiH/COQ6_monooxygenase"/>
</dbReference>
<dbReference type="InterPro" id="IPR002938">
    <property type="entry name" value="FAD-bd"/>
</dbReference>
<proteinExistence type="predicted"/>
<feature type="region of interest" description="Disordered" evidence="4">
    <location>
        <begin position="403"/>
        <end position="431"/>
    </location>
</feature>
<protein>
    <recommendedName>
        <fullName evidence="5">FAD-binding domain-containing protein</fullName>
    </recommendedName>
</protein>
<dbReference type="PANTHER" id="PTHR43876">
    <property type="entry name" value="UBIQUINONE BIOSYNTHESIS MONOOXYGENASE COQ6, MITOCHONDRIAL"/>
    <property type="match status" value="1"/>
</dbReference>
<evidence type="ECO:0000256" key="4">
    <source>
        <dbReference type="SAM" id="MobiDB-lite"/>
    </source>
</evidence>
<feature type="domain" description="FAD-binding" evidence="5">
    <location>
        <begin position="7"/>
        <end position="346"/>
    </location>
</feature>
<keyword evidence="2" id="KW-0274">FAD</keyword>
<dbReference type="PRINTS" id="PR00420">
    <property type="entry name" value="RNGMNOXGNASE"/>
</dbReference>
<dbReference type="Gene3D" id="3.30.70.2450">
    <property type="match status" value="1"/>
</dbReference>
<feature type="compositionally biased region" description="Polar residues" evidence="4">
    <location>
        <begin position="403"/>
        <end position="412"/>
    </location>
</feature>
<dbReference type="GO" id="GO:0016491">
    <property type="term" value="F:oxidoreductase activity"/>
    <property type="evidence" value="ECO:0007669"/>
    <property type="project" value="UniProtKB-KW"/>
</dbReference>
<keyword evidence="7" id="KW-1185">Reference proteome</keyword>
<evidence type="ECO:0000259" key="5">
    <source>
        <dbReference type="Pfam" id="PF01494"/>
    </source>
</evidence>
<dbReference type="Proteomes" id="UP000800096">
    <property type="component" value="Unassembled WGS sequence"/>
</dbReference>
<evidence type="ECO:0000256" key="1">
    <source>
        <dbReference type="ARBA" id="ARBA00022630"/>
    </source>
</evidence>
<reference evidence="6" key="1">
    <citation type="journal article" date="2020" name="Stud. Mycol.">
        <title>101 Dothideomycetes genomes: a test case for predicting lifestyles and emergence of pathogens.</title>
        <authorList>
            <person name="Haridas S."/>
            <person name="Albert R."/>
            <person name="Binder M."/>
            <person name="Bloem J."/>
            <person name="Labutti K."/>
            <person name="Salamov A."/>
            <person name="Andreopoulos B."/>
            <person name="Baker S."/>
            <person name="Barry K."/>
            <person name="Bills G."/>
            <person name="Bluhm B."/>
            <person name="Cannon C."/>
            <person name="Castanera R."/>
            <person name="Culley D."/>
            <person name="Daum C."/>
            <person name="Ezra D."/>
            <person name="Gonzalez J."/>
            <person name="Henrissat B."/>
            <person name="Kuo A."/>
            <person name="Liang C."/>
            <person name="Lipzen A."/>
            <person name="Lutzoni F."/>
            <person name="Magnuson J."/>
            <person name="Mondo S."/>
            <person name="Nolan M."/>
            <person name="Ohm R."/>
            <person name="Pangilinan J."/>
            <person name="Park H.-J."/>
            <person name="Ramirez L."/>
            <person name="Alfaro M."/>
            <person name="Sun H."/>
            <person name="Tritt A."/>
            <person name="Yoshinaga Y."/>
            <person name="Zwiers L.-H."/>
            <person name="Turgeon B."/>
            <person name="Goodwin S."/>
            <person name="Spatafora J."/>
            <person name="Crous P."/>
            <person name="Grigoriev I."/>
        </authorList>
    </citation>
    <scope>NUCLEOTIDE SEQUENCE</scope>
    <source>
        <strain evidence="6">HMLAC05119</strain>
    </source>
</reference>
<dbReference type="InterPro" id="IPR036188">
    <property type="entry name" value="FAD/NAD-bd_sf"/>
</dbReference>
<keyword evidence="3" id="KW-0560">Oxidoreductase</keyword>
<organism evidence="6 7">
    <name type="scientific">Ampelomyces quisqualis</name>
    <name type="common">Powdery mildew agent</name>
    <dbReference type="NCBI Taxonomy" id="50730"/>
    <lineage>
        <taxon>Eukaryota</taxon>
        <taxon>Fungi</taxon>
        <taxon>Dikarya</taxon>
        <taxon>Ascomycota</taxon>
        <taxon>Pezizomycotina</taxon>
        <taxon>Dothideomycetes</taxon>
        <taxon>Pleosporomycetidae</taxon>
        <taxon>Pleosporales</taxon>
        <taxon>Pleosporineae</taxon>
        <taxon>Phaeosphaeriaceae</taxon>
        <taxon>Ampelomyces</taxon>
    </lineage>
</organism>
<dbReference type="OrthoDB" id="10016252at2759"/>
<gene>
    <name evidence="6" type="ORF">BDU57DRAFT_542757</name>
</gene>
<dbReference type="Pfam" id="PF01494">
    <property type="entry name" value="FAD_binding_3"/>
    <property type="match status" value="1"/>
</dbReference>
<evidence type="ECO:0000256" key="2">
    <source>
        <dbReference type="ARBA" id="ARBA00022827"/>
    </source>
</evidence>
<evidence type="ECO:0000313" key="7">
    <source>
        <dbReference type="Proteomes" id="UP000800096"/>
    </source>
</evidence>